<accession>X1P7I5</accession>
<proteinExistence type="predicted"/>
<dbReference type="SUPFAM" id="SSF63737">
    <property type="entry name" value="Leukotriene A4 hydrolase N-terminal domain"/>
    <property type="match status" value="1"/>
</dbReference>
<sequence>LGILFFFSLTALSNGLPLPNPEEIPHYEIVLDVDFAGGTFSGVERIKFVNTTGEKLDEVFFRLYPNASALYGDGLLSVEEVLVEGDVVETSTSMGETILMVALPSPLEDRGTISLELRFNGRPAVWGSPGGTSSHVGYGIYAASAR</sequence>
<gene>
    <name evidence="1" type="ORF">S06H3_62852</name>
</gene>
<feature type="non-terminal residue" evidence="1">
    <location>
        <position position="146"/>
    </location>
</feature>
<feature type="non-terminal residue" evidence="1">
    <location>
        <position position="1"/>
    </location>
</feature>
<evidence type="ECO:0000313" key="1">
    <source>
        <dbReference type="EMBL" id="GAI51823.1"/>
    </source>
</evidence>
<organism evidence="1">
    <name type="scientific">marine sediment metagenome</name>
    <dbReference type="NCBI Taxonomy" id="412755"/>
    <lineage>
        <taxon>unclassified sequences</taxon>
        <taxon>metagenomes</taxon>
        <taxon>ecological metagenomes</taxon>
    </lineage>
</organism>
<dbReference type="Gene3D" id="2.60.40.1730">
    <property type="entry name" value="tricorn interacting facor f3 domain"/>
    <property type="match status" value="1"/>
</dbReference>
<reference evidence="1" key="1">
    <citation type="journal article" date="2014" name="Front. Microbiol.">
        <title>High frequency of phylogenetically diverse reductive dehalogenase-homologous genes in deep subseafloor sedimentary metagenomes.</title>
        <authorList>
            <person name="Kawai M."/>
            <person name="Futagami T."/>
            <person name="Toyoda A."/>
            <person name="Takaki Y."/>
            <person name="Nishi S."/>
            <person name="Hori S."/>
            <person name="Arai W."/>
            <person name="Tsubouchi T."/>
            <person name="Morono Y."/>
            <person name="Uchiyama I."/>
            <person name="Ito T."/>
            <person name="Fujiyama A."/>
            <person name="Inagaki F."/>
            <person name="Takami H."/>
        </authorList>
    </citation>
    <scope>NUCLEOTIDE SEQUENCE</scope>
    <source>
        <strain evidence="1">Expedition CK06-06</strain>
    </source>
</reference>
<comment type="caution">
    <text evidence="1">The sequence shown here is derived from an EMBL/GenBank/DDBJ whole genome shotgun (WGS) entry which is preliminary data.</text>
</comment>
<protein>
    <submittedName>
        <fullName evidence="1">Uncharacterized protein</fullName>
    </submittedName>
</protein>
<dbReference type="AlphaFoldDB" id="X1P7I5"/>
<dbReference type="InterPro" id="IPR042097">
    <property type="entry name" value="Aminopeptidase_N-like_N_sf"/>
</dbReference>
<dbReference type="EMBL" id="BARV01041554">
    <property type="protein sequence ID" value="GAI51823.1"/>
    <property type="molecule type" value="Genomic_DNA"/>
</dbReference>
<name>X1P7I5_9ZZZZ</name>